<protein>
    <recommendedName>
        <fullName evidence="4">WASH complex subunit strumpellin</fullName>
    </recommendedName>
</protein>
<evidence type="ECO:0000256" key="1">
    <source>
        <dbReference type="ARBA" id="ARBA00006224"/>
    </source>
</evidence>
<proteinExistence type="inferred from homology"/>
<accession>A0ABR1B416</accession>
<gene>
    <name evidence="2" type="ORF">RUM44_004862</name>
</gene>
<dbReference type="InterPro" id="IPR019393">
    <property type="entry name" value="WASH_strumpellin"/>
</dbReference>
<evidence type="ECO:0008006" key="4">
    <source>
        <dbReference type="Google" id="ProtNLM"/>
    </source>
</evidence>
<comment type="similarity">
    <text evidence="1">Belongs to the strumpellin family.</text>
</comment>
<reference evidence="2 3" key="1">
    <citation type="submission" date="2023-09" db="EMBL/GenBank/DDBJ databases">
        <title>Genomes of two closely related lineages of the louse Polyplax serrata with different host specificities.</title>
        <authorList>
            <person name="Martinu J."/>
            <person name="Tarabai H."/>
            <person name="Stefka J."/>
            <person name="Hypsa V."/>
        </authorList>
    </citation>
    <scope>NUCLEOTIDE SEQUENCE [LARGE SCALE GENOMIC DNA]</scope>
    <source>
        <strain evidence="2">98ZLc_SE</strain>
    </source>
</reference>
<name>A0ABR1B416_POLSC</name>
<dbReference type="Pfam" id="PF10266">
    <property type="entry name" value="Strumpellin"/>
    <property type="match status" value="1"/>
</dbReference>
<evidence type="ECO:0000313" key="2">
    <source>
        <dbReference type="EMBL" id="KAK6634251.1"/>
    </source>
</evidence>
<dbReference type="PANTHER" id="PTHR15691">
    <property type="entry name" value="WASH COMPLEX SUBUNIT 5"/>
    <property type="match status" value="1"/>
</dbReference>
<evidence type="ECO:0000313" key="3">
    <source>
        <dbReference type="Proteomes" id="UP001359485"/>
    </source>
</evidence>
<sequence length="1293" mass="148806">MADFLAENNTCGQNILRLVSRGNAIIAEILRLKDFIPQIYRLDNKSDQQKYGDLILDFSYFKTSDIFEQKVDNDRKLQDLDEEIRENNLDIITRFYLAFESIHKYVIDLNRFLEDLEEGLYIQQTLESVLESEEGKQLLCEALYLYGVMLLVVDLHIKGIIRERILVSYYRYSAQRSNSESNIDDVCKLLRSTGFPKPTGGKKAFQYPEEYFKRIPIQETYIDMVLGRLRSDDVYHQLKVFGLPEHRSTAFGNQAAMLVICLFFSPSILHYQTAVMREIVDKYFPDNWVINIYMGEILNLIDAWEPYKAAKSALSNSLEPQNLSEYSKKHRIKFQKLLPSIQNLVQEGALTEDQILDNSQKVINLIREANVTLRWLMLHTAPLSSATEGNKKCKQVRDCILSETKFSHLEMFQLLLNSAQFELKVKDMFKALLSEKQTKWEGYKRDSVDRMNELSDVFSGTKPLTRVEKNENLHKWFQDIGKQIDSLNHEETTVSGRKIVQLIKALEEVQEFHGIGNQIQVSQFLLETRNILHSMLRSINIKEEVSIHLQVIADMSYAWHIMDSYTTYMQKGIKEDPSLVVKLRATFLKMASALEIPLLRINQARSPDLVSVSQYYSNELVAYLRKVLHIIPETMFEIMAKIAQLQTYEIKEVPTRLDKDQLKEFAQLDNRFEVAKLTHAVSVLTEGITMMKSTLVGVIRIDPIQLLEDGIRKELVKHMATALNNGLSFNTKSKTSELIQKLETLGDVMDGHKRSFEYIQDYIHIYGLKIWQEELTRVIGYNVEQECNNFLRNKISDWQSRYQSKTIPIPKFLPQDTTSVNFMGRLARELIKVTDPKSTIYLEQTVSWYDLKTKAEVINTKSFSKITKSVGTQGVTGLDCLLSFIISSDLQNFLGNLENGILKEKVWVQLFEEAFKVLENKNELIKNSSRCISYYTSSISKIWPQILDCILKIGQMQLLRILIAYELSTCCKSYSPNFVSVIEAFNKALLSDIKKHYRDPSKPYPSDNTFLLESLASQLDAVGLSDPVMKIYVTTKNLKYFAVLAFLFTLSHISKLHYSKTVGALLSKKTADPLDGISFTMGLQTVFRQFHPSVREDFLSYMALYLKSIIVDNCQKPKAEVTEEILTTISFLDSFVRIAKLPKDTLSEYIPQNNCASVTDISKRFPLKSEKICCQSSSFQSCKTKKSNVQLKGLFSLLLREKRATRTSKVVAISSVDLTNSWNTCCFGIELSESIRRRPHEEWPDLQSIQIGNFIYVFRCGTCRSSCCGHQHIVGIVLRHLIRLINVVLDEPH</sequence>
<dbReference type="EMBL" id="JAWJWF010000004">
    <property type="protein sequence ID" value="KAK6634251.1"/>
    <property type="molecule type" value="Genomic_DNA"/>
</dbReference>
<keyword evidence="3" id="KW-1185">Reference proteome</keyword>
<organism evidence="2 3">
    <name type="scientific">Polyplax serrata</name>
    <name type="common">Common mouse louse</name>
    <dbReference type="NCBI Taxonomy" id="468196"/>
    <lineage>
        <taxon>Eukaryota</taxon>
        <taxon>Metazoa</taxon>
        <taxon>Ecdysozoa</taxon>
        <taxon>Arthropoda</taxon>
        <taxon>Hexapoda</taxon>
        <taxon>Insecta</taxon>
        <taxon>Pterygota</taxon>
        <taxon>Neoptera</taxon>
        <taxon>Paraneoptera</taxon>
        <taxon>Psocodea</taxon>
        <taxon>Troctomorpha</taxon>
        <taxon>Phthiraptera</taxon>
        <taxon>Anoplura</taxon>
        <taxon>Polyplacidae</taxon>
        <taxon>Polyplax</taxon>
    </lineage>
</organism>
<dbReference type="Proteomes" id="UP001359485">
    <property type="component" value="Unassembled WGS sequence"/>
</dbReference>
<comment type="caution">
    <text evidence="2">The sequence shown here is derived from an EMBL/GenBank/DDBJ whole genome shotgun (WGS) entry which is preliminary data.</text>
</comment>
<dbReference type="PANTHER" id="PTHR15691:SF6">
    <property type="entry name" value="WASH COMPLEX SUBUNIT 5"/>
    <property type="match status" value="1"/>
</dbReference>